<reference evidence="2" key="1">
    <citation type="submission" date="2020-08" db="EMBL/GenBank/DDBJ databases">
        <authorList>
            <person name="Shumante A."/>
            <person name="Zimin A.V."/>
            <person name="Puiu D."/>
            <person name="Salzberg S.L."/>
        </authorList>
    </citation>
    <scope>NUCLEOTIDE SEQUENCE</scope>
    <source>
        <strain evidence="2">WC2-LM</strain>
        <tissue evidence="2">Liver</tissue>
    </source>
</reference>
<dbReference type="EMBL" id="WJEC01008462">
    <property type="protein sequence ID" value="KAF7462089.1"/>
    <property type="molecule type" value="Genomic_DNA"/>
</dbReference>
<sequence>METSAKALVWPLVTLRRYQYGCLPSWEVIIWKQGEAWTLGEEGSPHCPGSREDRSRGLDGRDLPMSVASHVGERGRSLEGPPSPGALSVLWSPWRATGGRWGSAPASEASQLQGQGLGEDGSRVWIPGDLGLAVLPRKPLKPL</sequence>
<dbReference type="Proteomes" id="UP000662637">
    <property type="component" value="Unassembled WGS sequence"/>
</dbReference>
<feature type="region of interest" description="Disordered" evidence="1">
    <location>
        <begin position="40"/>
        <end position="84"/>
    </location>
</feature>
<accession>A0A834UL76</accession>
<feature type="compositionally biased region" description="Basic and acidic residues" evidence="1">
    <location>
        <begin position="49"/>
        <end position="62"/>
    </location>
</feature>
<organism evidence="2 3">
    <name type="scientific">Marmota monax</name>
    <name type="common">Woodchuck</name>
    <dbReference type="NCBI Taxonomy" id="9995"/>
    <lineage>
        <taxon>Eukaryota</taxon>
        <taxon>Metazoa</taxon>
        <taxon>Chordata</taxon>
        <taxon>Craniata</taxon>
        <taxon>Vertebrata</taxon>
        <taxon>Euteleostomi</taxon>
        <taxon>Mammalia</taxon>
        <taxon>Eutheria</taxon>
        <taxon>Euarchontoglires</taxon>
        <taxon>Glires</taxon>
        <taxon>Rodentia</taxon>
        <taxon>Sciuromorpha</taxon>
        <taxon>Sciuridae</taxon>
        <taxon>Xerinae</taxon>
        <taxon>Marmotini</taxon>
        <taxon>Marmota</taxon>
    </lineage>
</organism>
<feature type="region of interest" description="Disordered" evidence="1">
    <location>
        <begin position="99"/>
        <end position="120"/>
    </location>
</feature>
<dbReference type="AlphaFoldDB" id="A0A834UL76"/>
<evidence type="ECO:0000313" key="3">
    <source>
        <dbReference type="Proteomes" id="UP000662637"/>
    </source>
</evidence>
<proteinExistence type="predicted"/>
<protein>
    <submittedName>
        <fullName evidence="2">Uncharacterized protein</fullName>
    </submittedName>
</protein>
<comment type="caution">
    <text evidence="2">The sequence shown here is derived from an EMBL/GenBank/DDBJ whole genome shotgun (WGS) entry which is preliminary data.</text>
</comment>
<gene>
    <name evidence="2" type="ORF">GHT09_013240</name>
</gene>
<evidence type="ECO:0000256" key="1">
    <source>
        <dbReference type="SAM" id="MobiDB-lite"/>
    </source>
</evidence>
<evidence type="ECO:0000313" key="2">
    <source>
        <dbReference type="EMBL" id="KAF7462089.1"/>
    </source>
</evidence>
<name>A0A834UL76_MARMO</name>